<sequence precursor="true">MAHPHHTQHPAGPKAPPSPYVEVTFLFRDTLQKPIEGLTVQIKAGAGAPQAPAWKLGPDGDDPPATDPASAPAANPSVPMVDNKADALVTDKDGYALTIQNAARNQPIDVLVKNQRGEYVWKATVTPKKDISAFTIVSPEYHLEATTKLTPTEELQQNLDLPVVQQGEVMTIARLVHDFGPYIGWSQKVTEQGRVKKDFPEKKKDVTEDPVTHKKKTKITIEHHYKVVDTGKPQTVALNVLGSRLSYPKSILLTDDHFSYLANSLGCEAAAIKALSKQETVGKGMWQPDHGFDKNGLPRILYERHKFYAYTMPDTNKNSKNKPVSPYAKKYPDICNPASGGFGKEGLHQYERFCRAASLDMEAAAKSSSWGAFQILGEAYDGCGFSSAVDFANQHMKGIDEQVKVFEAFMKNVKPQAVKALKDKKWEDVATYYNGGNWRKKNPDYAKNLGDFYASFK</sequence>
<dbReference type="RefSeq" id="WP_012401320.1">
    <property type="nucleotide sequence ID" value="NC_010622.1"/>
</dbReference>
<dbReference type="HOGENOM" id="CLU_584850_0_0_4"/>
<evidence type="ECO:0000256" key="1">
    <source>
        <dbReference type="SAM" id="MobiDB-lite"/>
    </source>
</evidence>
<dbReference type="Pfam" id="PF11860">
    <property type="entry name" value="Muramidase"/>
    <property type="match status" value="1"/>
</dbReference>
<feature type="compositionally biased region" description="Low complexity" evidence="1">
    <location>
        <begin position="67"/>
        <end position="76"/>
    </location>
</feature>
<dbReference type="InterPro" id="IPR024408">
    <property type="entry name" value="Muramidase"/>
</dbReference>
<evidence type="ECO:0000313" key="4">
    <source>
        <dbReference type="Proteomes" id="UP000001192"/>
    </source>
</evidence>
<dbReference type="eggNOG" id="COG1388">
    <property type="taxonomic scope" value="Bacteria"/>
</dbReference>
<proteinExistence type="predicted"/>
<dbReference type="AlphaFoldDB" id="B2JD54"/>
<feature type="domain" description="N-acetylmuramidase" evidence="2">
    <location>
        <begin position="269"/>
        <end position="457"/>
    </location>
</feature>
<organism evidence="3 4">
    <name type="scientific">Paraburkholderia phymatum (strain DSM 17167 / CIP 108236 / LMG 21445 / STM815)</name>
    <name type="common">Burkholderia phymatum</name>
    <dbReference type="NCBI Taxonomy" id="391038"/>
    <lineage>
        <taxon>Bacteria</taxon>
        <taxon>Pseudomonadati</taxon>
        <taxon>Pseudomonadota</taxon>
        <taxon>Betaproteobacteria</taxon>
        <taxon>Burkholderiales</taxon>
        <taxon>Burkholderiaceae</taxon>
        <taxon>Paraburkholderia</taxon>
    </lineage>
</organism>
<evidence type="ECO:0000313" key="3">
    <source>
        <dbReference type="EMBL" id="ACC71110.1"/>
    </source>
</evidence>
<dbReference type="STRING" id="391038.Bphy_1931"/>
<evidence type="ECO:0000259" key="2">
    <source>
        <dbReference type="Pfam" id="PF11860"/>
    </source>
</evidence>
<dbReference type="KEGG" id="bph:Bphy_1931"/>
<gene>
    <name evidence="3" type="ordered locus">Bphy_1931</name>
</gene>
<dbReference type="Proteomes" id="UP000001192">
    <property type="component" value="Chromosome 1"/>
</dbReference>
<accession>B2JD54</accession>
<dbReference type="EMBL" id="CP001043">
    <property type="protein sequence ID" value="ACC71110.1"/>
    <property type="molecule type" value="Genomic_DNA"/>
</dbReference>
<feature type="region of interest" description="Disordered" evidence="1">
    <location>
        <begin position="49"/>
        <end position="79"/>
    </location>
</feature>
<name>B2JD54_PARP8</name>
<keyword evidence="4" id="KW-1185">Reference proteome</keyword>
<reference evidence="4" key="1">
    <citation type="journal article" date="2014" name="Stand. Genomic Sci.">
        <title>Complete genome sequence of Burkholderia phymatum STM815(T), a broad host range and efficient nitrogen-fixing symbiont of Mimosa species.</title>
        <authorList>
            <person name="Moulin L."/>
            <person name="Klonowska A."/>
            <person name="Caroline B."/>
            <person name="Booth K."/>
            <person name="Vriezen J.A."/>
            <person name="Melkonian R."/>
            <person name="James E.K."/>
            <person name="Young J.P."/>
            <person name="Bena G."/>
            <person name="Hauser L."/>
            <person name="Land M."/>
            <person name="Kyrpides N."/>
            <person name="Bruce D."/>
            <person name="Chain P."/>
            <person name="Copeland A."/>
            <person name="Pitluck S."/>
            <person name="Woyke T."/>
            <person name="Lizotte-Waniewski M."/>
            <person name="Bristow J."/>
            <person name="Riley M."/>
        </authorList>
    </citation>
    <scope>NUCLEOTIDE SEQUENCE [LARGE SCALE GENOMIC DNA]</scope>
    <source>
        <strain evidence="4">DSM 17167 / CIP 108236 / LMG 21445 / STM815</strain>
    </source>
</reference>
<protein>
    <recommendedName>
        <fullName evidence="2">N-acetylmuramidase domain-containing protein</fullName>
    </recommendedName>
</protein>